<feature type="region of interest" description="Disordered" evidence="1">
    <location>
        <begin position="490"/>
        <end position="579"/>
    </location>
</feature>
<feature type="region of interest" description="Disordered" evidence="1">
    <location>
        <begin position="40"/>
        <end position="347"/>
    </location>
</feature>
<evidence type="ECO:0000313" key="3">
    <source>
        <dbReference type="Proteomes" id="UP000799767"/>
    </source>
</evidence>
<keyword evidence="3" id="KW-1185">Reference proteome</keyword>
<evidence type="ECO:0000313" key="2">
    <source>
        <dbReference type="EMBL" id="KAF2478903.1"/>
    </source>
</evidence>
<gene>
    <name evidence="2" type="ORF">BDY17DRAFT_314128</name>
</gene>
<feature type="compositionally biased region" description="Polar residues" evidence="1">
    <location>
        <begin position="141"/>
        <end position="151"/>
    </location>
</feature>
<accession>A0A6A6PH15</accession>
<feature type="compositionally biased region" description="Polar residues" evidence="1">
    <location>
        <begin position="738"/>
        <end position="751"/>
    </location>
</feature>
<protein>
    <submittedName>
        <fullName evidence="2">Uncharacterized protein</fullName>
    </submittedName>
</protein>
<dbReference type="GeneID" id="54476787"/>
<feature type="compositionally biased region" description="Polar residues" evidence="1">
    <location>
        <begin position="161"/>
        <end position="173"/>
    </location>
</feature>
<feature type="compositionally biased region" description="Polar residues" evidence="1">
    <location>
        <begin position="183"/>
        <end position="201"/>
    </location>
</feature>
<dbReference type="Proteomes" id="UP000799767">
    <property type="component" value="Unassembled WGS sequence"/>
</dbReference>
<dbReference type="OrthoDB" id="4153178at2759"/>
<dbReference type="RefSeq" id="XP_033585473.1">
    <property type="nucleotide sequence ID" value="XM_033735785.1"/>
</dbReference>
<feature type="compositionally biased region" description="Acidic residues" evidence="1">
    <location>
        <begin position="415"/>
        <end position="426"/>
    </location>
</feature>
<feature type="compositionally biased region" description="Basic and acidic residues" evidence="1">
    <location>
        <begin position="202"/>
        <end position="211"/>
    </location>
</feature>
<evidence type="ECO:0000256" key="1">
    <source>
        <dbReference type="SAM" id="MobiDB-lite"/>
    </source>
</evidence>
<name>A0A6A6PH15_9PEZI</name>
<feature type="compositionally biased region" description="Low complexity" evidence="1">
    <location>
        <begin position="564"/>
        <end position="577"/>
    </location>
</feature>
<reference evidence="2" key="1">
    <citation type="journal article" date="2020" name="Stud. Mycol.">
        <title>101 Dothideomycetes genomes: a test case for predicting lifestyles and emergence of pathogens.</title>
        <authorList>
            <person name="Haridas S."/>
            <person name="Albert R."/>
            <person name="Binder M."/>
            <person name="Bloem J."/>
            <person name="Labutti K."/>
            <person name="Salamov A."/>
            <person name="Andreopoulos B."/>
            <person name="Baker S."/>
            <person name="Barry K."/>
            <person name="Bills G."/>
            <person name="Bluhm B."/>
            <person name="Cannon C."/>
            <person name="Castanera R."/>
            <person name="Culley D."/>
            <person name="Daum C."/>
            <person name="Ezra D."/>
            <person name="Gonzalez J."/>
            <person name="Henrissat B."/>
            <person name="Kuo A."/>
            <person name="Liang C."/>
            <person name="Lipzen A."/>
            <person name="Lutzoni F."/>
            <person name="Magnuson J."/>
            <person name="Mondo S."/>
            <person name="Nolan M."/>
            <person name="Ohm R."/>
            <person name="Pangilinan J."/>
            <person name="Park H.-J."/>
            <person name="Ramirez L."/>
            <person name="Alfaro M."/>
            <person name="Sun H."/>
            <person name="Tritt A."/>
            <person name="Yoshinaga Y."/>
            <person name="Zwiers L.-H."/>
            <person name="Turgeon B."/>
            <person name="Goodwin S."/>
            <person name="Spatafora J."/>
            <person name="Crous P."/>
            <person name="Grigoriev I."/>
        </authorList>
    </citation>
    <scope>NUCLEOTIDE SEQUENCE</scope>
    <source>
        <strain evidence="2">CBS 113389</strain>
    </source>
</reference>
<feature type="compositionally biased region" description="Low complexity" evidence="1">
    <location>
        <begin position="289"/>
        <end position="300"/>
    </location>
</feature>
<feature type="compositionally biased region" description="Low complexity" evidence="1">
    <location>
        <begin position="401"/>
        <end position="413"/>
    </location>
</feature>
<feature type="region of interest" description="Disordered" evidence="1">
    <location>
        <begin position="364"/>
        <end position="466"/>
    </location>
</feature>
<organism evidence="2 3">
    <name type="scientific">Neohortaea acidophila</name>
    <dbReference type="NCBI Taxonomy" id="245834"/>
    <lineage>
        <taxon>Eukaryota</taxon>
        <taxon>Fungi</taxon>
        <taxon>Dikarya</taxon>
        <taxon>Ascomycota</taxon>
        <taxon>Pezizomycotina</taxon>
        <taxon>Dothideomycetes</taxon>
        <taxon>Dothideomycetidae</taxon>
        <taxon>Mycosphaerellales</taxon>
        <taxon>Teratosphaeriaceae</taxon>
        <taxon>Neohortaea</taxon>
    </lineage>
</organism>
<dbReference type="AlphaFoldDB" id="A0A6A6PH15"/>
<feature type="region of interest" description="Disordered" evidence="1">
    <location>
        <begin position="731"/>
        <end position="751"/>
    </location>
</feature>
<feature type="compositionally biased region" description="Low complexity" evidence="1">
    <location>
        <begin position="40"/>
        <end position="57"/>
    </location>
</feature>
<sequence length="751" mass="82140">MFLEPDARKKSNGSAFFHAQTPIVSPRDYLPFIERTPSEVNQQNQKVQQVQQVQQVEEVPESTPPKPTVRLVRSSPAPSYDDEKENIPFGKDRSQAGERVPLSTTGILTPASLRPESQKPALAAQRVSGVHAPPKPARDNLLSSLYTTNPPSRAEWHRRSGSSGNYSNISTLHGESVTGPKSVRTQSTASQGTTLRGTPTPSERESSDRSAYDTNSGQWSLQPLHETSPRPSTVRIISTPPHSIYSDNWEHSVSSEPSANAQLWSSPTEPESVASFAQRLSRRTASTGSLPSPRQSLHHSSPPRRRSQGSIDRPDSEVLSSSPNFVSYNDSSPSRPQRYRLYKATSIDSISSRLQTPKIVRIESGRSVATTVTLSSSPSPSEGSPPPELDIPKNQLRHKPASSALHAAAASSAVPDEEAMADEDVDTLPYPRQPFIGHLSTIASESDARSQVTSQQFSHFSIGSGVTTGDEASIIASTASPRRLPMSFVQQLSDSSSSGSGAAWPQPLFHARTPSAPQHPLPPIPPIPGSPDSQEGFDTVPELTAPRQLREQRSGYSLRHRSHSTPSRSRSLSQTSEASRHSQVANVFPTWAKAYYTYGAPLLSSSQISLALPIDPQRMQNIHQVLYSSRDWSDRSTISRLGSVSEISSFEAVSPISNRFLPNIWRPRNRKRSVTGIIRHIKTISTSQPSQPSMSQPSISPPESMMRVLYLPSRSQDMAILTTHRNRSGIVRFPSDIPSKSTGTKCNSRDR</sequence>
<dbReference type="EMBL" id="MU001643">
    <property type="protein sequence ID" value="KAF2478903.1"/>
    <property type="molecule type" value="Genomic_DNA"/>
</dbReference>
<feature type="compositionally biased region" description="Polar residues" evidence="1">
    <location>
        <begin position="318"/>
        <end position="335"/>
    </location>
</feature>
<proteinExistence type="predicted"/>
<feature type="compositionally biased region" description="Polar residues" evidence="1">
    <location>
        <begin position="441"/>
        <end position="466"/>
    </location>
</feature>
<feature type="compositionally biased region" description="Pro residues" evidence="1">
    <location>
        <begin position="517"/>
        <end position="529"/>
    </location>
</feature>
<feature type="compositionally biased region" description="Polar residues" evidence="1">
    <location>
        <begin position="212"/>
        <end position="221"/>
    </location>
</feature>
<feature type="compositionally biased region" description="Polar residues" evidence="1">
    <location>
        <begin position="251"/>
        <end position="269"/>
    </location>
</feature>